<gene>
    <name evidence="1" type="ORF">CR513_22449</name>
</gene>
<evidence type="ECO:0000313" key="1">
    <source>
        <dbReference type="EMBL" id="RDX95075.1"/>
    </source>
</evidence>
<accession>A0A371GWY8</accession>
<organism evidence="1 2">
    <name type="scientific">Mucuna pruriens</name>
    <name type="common">Velvet bean</name>
    <name type="synonym">Dolichos pruriens</name>
    <dbReference type="NCBI Taxonomy" id="157652"/>
    <lineage>
        <taxon>Eukaryota</taxon>
        <taxon>Viridiplantae</taxon>
        <taxon>Streptophyta</taxon>
        <taxon>Embryophyta</taxon>
        <taxon>Tracheophyta</taxon>
        <taxon>Spermatophyta</taxon>
        <taxon>Magnoliopsida</taxon>
        <taxon>eudicotyledons</taxon>
        <taxon>Gunneridae</taxon>
        <taxon>Pentapetalae</taxon>
        <taxon>rosids</taxon>
        <taxon>fabids</taxon>
        <taxon>Fabales</taxon>
        <taxon>Fabaceae</taxon>
        <taxon>Papilionoideae</taxon>
        <taxon>50 kb inversion clade</taxon>
        <taxon>NPAAA clade</taxon>
        <taxon>indigoferoid/millettioid clade</taxon>
        <taxon>Phaseoleae</taxon>
        <taxon>Mucuna</taxon>
    </lineage>
</organism>
<dbReference type="Proteomes" id="UP000257109">
    <property type="component" value="Unassembled WGS sequence"/>
</dbReference>
<name>A0A371GWY8_MUCPR</name>
<dbReference type="EMBL" id="QJKJ01004212">
    <property type="protein sequence ID" value="RDX95075.1"/>
    <property type="molecule type" value="Genomic_DNA"/>
</dbReference>
<feature type="non-terminal residue" evidence="1">
    <location>
        <position position="1"/>
    </location>
</feature>
<dbReference type="PANTHER" id="PTHR36063">
    <property type="entry name" value="ARABIDOPSIS THALIANA GENOMIC DNA, CHROMOSOME 5, P1 CLONE:MOK16"/>
    <property type="match status" value="1"/>
</dbReference>
<keyword evidence="2" id="KW-1185">Reference proteome</keyword>
<protein>
    <submittedName>
        <fullName evidence="1">Uncharacterized protein</fullName>
    </submittedName>
</protein>
<comment type="caution">
    <text evidence="1">The sequence shown here is derived from an EMBL/GenBank/DDBJ whole genome shotgun (WGS) entry which is preliminary data.</text>
</comment>
<sequence length="77" mass="8349">MAKGMGKLSSWMEVAPAPIIFPTKPSNTPALETITEEAAEENEDDQVSIWSVVPAFCVQTGGFYVCRNAEEVNVAIM</sequence>
<dbReference type="AlphaFoldDB" id="A0A371GWY8"/>
<evidence type="ECO:0000313" key="2">
    <source>
        <dbReference type="Proteomes" id="UP000257109"/>
    </source>
</evidence>
<dbReference type="PANTHER" id="PTHR36063:SF1">
    <property type="entry name" value="ARABIDOPSIS THALIANA GENOMIC DNA, CHROMOSOME 5, P1 CLONE:MOK16"/>
    <property type="match status" value="1"/>
</dbReference>
<reference evidence="1" key="1">
    <citation type="submission" date="2018-05" db="EMBL/GenBank/DDBJ databases">
        <title>Draft genome of Mucuna pruriens seed.</title>
        <authorList>
            <person name="Nnadi N.E."/>
            <person name="Vos R."/>
            <person name="Hasami M.H."/>
            <person name="Devisetty U.K."/>
            <person name="Aguiy J.C."/>
        </authorList>
    </citation>
    <scope>NUCLEOTIDE SEQUENCE [LARGE SCALE GENOMIC DNA]</scope>
    <source>
        <strain evidence="1">JCA_2017</strain>
    </source>
</reference>
<proteinExistence type="predicted"/>